<organism evidence="2 3">
    <name type="scientific">Triparma laevis f. longispina</name>
    <dbReference type="NCBI Taxonomy" id="1714387"/>
    <lineage>
        <taxon>Eukaryota</taxon>
        <taxon>Sar</taxon>
        <taxon>Stramenopiles</taxon>
        <taxon>Ochrophyta</taxon>
        <taxon>Bolidophyceae</taxon>
        <taxon>Parmales</taxon>
        <taxon>Triparmaceae</taxon>
        <taxon>Triparma</taxon>
    </lineage>
</organism>
<keyword evidence="3" id="KW-1185">Reference proteome</keyword>
<dbReference type="Proteomes" id="UP001165122">
    <property type="component" value="Unassembled WGS sequence"/>
</dbReference>
<feature type="compositionally biased region" description="Acidic residues" evidence="1">
    <location>
        <begin position="80"/>
        <end position="89"/>
    </location>
</feature>
<sequence>METLNDDSILYMCEFMFLPDFVMFRAVNSRLRTCTDKALIYRLQLSQFNLRRSSKHTISVRTSQDPNNENSFSSSNLNDALDEDSDSDDSSLTNSLNKNLLYSHLKTSYSTILNFFSSSPTAKPKQSHFSLNLSDDFSPSFRLISGRHDKLVYLSRTGSISTLKLNQYSTRTFSVESDSDTSNSQSPQPSPPPPPNPLIRTLSSPNQTSKWLPIDTKSDCTISARLHPGSTSTLTEIRAFINDKIYRTTVSGELFFCDVDVVRKVAHVVVGEGSVCFGGNQVLSFDMEEVEDDSLMLTSSEPVSGFQCGGQVCCLNIDLTSSDKDESRIIVGTDNCTIEIWCLQNNTRLSNIAINSFLNNNDDTRTGNAKSIYISGHRNIYECGFFTEHKDEENCTPTLTHTSPNFLKFWKYEEGGFRIVTTVRHLLQESTVDYDGRKLAVFGVFGKEVRGEYQEESAVKIYHVVTSSFDVNLSERLLPAPVTSRGGVMDEREGCGELEPLVTLRRFVQTRLWLPRYNRFFSNVCTMNERYLVCNIGARGIVFFDFDNEDEREDDE</sequence>
<dbReference type="OrthoDB" id="10418423at2759"/>
<feature type="compositionally biased region" description="Polar residues" evidence="1">
    <location>
        <begin position="57"/>
        <end position="66"/>
    </location>
</feature>
<gene>
    <name evidence="2" type="ORF">TrLO_g5350</name>
</gene>
<dbReference type="AlphaFoldDB" id="A0A9W7FQ87"/>
<feature type="compositionally biased region" description="Pro residues" evidence="1">
    <location>
        <begin position="188"/>
        <end position="197"/>
    </location>
</feature>
<feature type="region of interest" description="Disordered" evidence="1">
    <location>
        <begin position="57"/>
        <end position="89"/>
    </location>
</feature>
<protein>
    <recommendedName>
        <fullName evidence="4">F-box domain-containing protein</fullName>
    </recommendedName>
</protein>
<dbReference type="EMBL" id="BRXW01000245">
    <property type="protein sequence ID" value="GMI16185.1"/>
    <property type="molecule type" value="Genomic_DNA"/>
</dbReference>
<evidence type="ECO:0000313" key="3">
    <source>
        <dbReference type="Proteomes" id="UP001165122"/>
    </source>
</evidence>
<feature type="region of interest" description="Disordered" evidence="1">
    <location>
        <begin position="174"/>
        <end position="204"/>
    </location>
</feature>
<evidence type="ECO:0000313" key="2">
    <source>
        <dbReference type="EMBL" id="GMI16185.1"/>
    </source>
</evidence>
<evidence type="ECO:0008006" key="4">
    <source>
        <dbReference type="Google" id="ProtNLM"/>
    </source>
</evidence>
<feature type="compositionally biased region" description="Low complexity" evidence="1">
    <location>
        <begin position="67"/>
        <end position="79"/>
    </location>
</feature>
<proteinExistence type="predicted"/>
<name>A0A9W7FQ87_9STRA</name>
<comment type="caution">
    <text evidence="2">The sequence shown here is derived from an EMBL/GenBank/DDBJ whole genome shotgun (WGS) entry which is preliminary data.</text>
</comment>
<evidence type="ECO:0000256" key="1">
    <source>
        <dbReference type="SAM" id="MobiDB-lite"/>
    </source>
</evidence>
<accession>A0A9W7FQ87</accession>
<reference evidence="3" key="1">
    <citation type="journal article" date="2023" name="Commun. Biol.">
        <title>Genome analysis of Parmales, the sister group of diatoms, reveals the evolutionary specialization of diatoms from phago-mixotrophs to photoautotrophs.</title>
        <authorList>
            <person name="Ban H."/>
            <person name="Sato S."/>
            <person name="Yoshikawa S."/>
            <person name="Yamada K."/>
            <person name="Nakamura Y."/>
            <person name="Ichinomiya M."/>
            <person name="Sato N."/>
            <person name="Blanc-Mathieu R."/>
            <person name="Endo H."/>
            <person name="Kuwata A."/>
            <person name="Ogata H."/>
        </authorList>
    </citation>
    <scope>NUCLEOTIDE SEQUENCE [LARGE SCALE GENOMIC DNA]</scope>
    <source>
        <strain evidence="3">NIES 3700</strain>
    </source>
</reference>